<keyword evidence="4" id="KW-0998">Cell outer membrane</keyword>
<evidence type="ECO:0000256" key="4">
    <source>
        <dbReference type="ARBA" id="ARBA00023237"/>
    </source>
</evidence>
<dbReference type="Gene3D" id="2.40.160.20">
    <property type="match status" value="1"/>
</dbReference>
<dbReference type="AlphaFoldDB" id="M1PBR5"/>
<dbReference type="InterPro" id="IPR051692">
    <property type="entry name" value="OMP-like"/>
</dbReference>
<dbReference type="eggNOG" id="COG3637">
    <property type="taxonomic scope" value="Bacteria"/>
</dbReference>
<comment type="subcellular location">
    <subcellularLocation>
        <location evidence="1">Cell outer membrane</location>
    </subcellularLocation>
</comment>
<dbReference type="STRING" id="1094489.BAnh1_01840"/>
<evidence type="ECO:0000313" key="8">
    <source>
        <dbReference type="EMBL" id="AGF74076.1"/>
    </source>
</evidence>
<dbReference type="SUPFAM" id="SSF56925">
    <property type="entry name" value="OMPA-like"/>
    <property type="match status" value="1"/>
</dbReference>
<dbReference type="EMBL" id="CP003123">
    <property type="protein sequence ID" value="AGF74076.1"/>
    <property type="molecule type" value="Genomic_DNA"/>
</dbReference>
<dbReference type="RefSeq" id="WP_015397585.1">
    <property type="nucleotide sequence ID" value="NC_020300.1"/>
</dbReference>
<evidence type="ECO:0000256" key="6">
    <source>
        <dbReference type="SAM" id="SignalP"/>
    </source>
</evidence>
<sequence length="271" mass="29496">MKSLMMTSVFTLIPVFAVHAADVAVFHKSEPDSTLIATPPAFSWTGFYLGAHVGGFSSDTVANVPGGDIPPIGFSVPLSGNEKWEPLQKSLLPDPSGFMVGFYAGSNIDLGNHFILGVDTDVLWVGRKDTKNFAVNEGEEYGLRHHSSINHTLEQKWVGATRLQAGLSINHVRPYIAGGVAYTGLQDILSLSLKEVSPERGNVGSYDAEEKDTKTMIGYTIGAGVDFALTNNAVLRAEYRHSDFGKKKFSKDKIEIGYKTDDFRVGVAYKF</sequence>
<protein>
    <submittedName>
        <fullName evidence="8">Hemin binding protein</fullName>
    </submittedName>
</protein>
<name>M1PBR5_BARAA</name>
<dbReference type="HOGENOM" id="CLU_037100_4_2_5"/>
<dbReference type="PANTHER" id="PTHR34001:SF3">
    <property type="entry name" value="BLL7405 PROTEIN"/>
    <property type="match status" value="1"/>
</dbReference>
<feature type="chain" id="PRO_5004016320" evidence="6">
    <location>
        <begin position="21"/>
        <end position="271"/>
    </location>
</feature>
<dbReference type="InterPro" id="IPR011250">
    <property type="entry name" value="OMP/PagP_B-barrel"/>
</dbReference>
<evidence type="ECO:0000256" key="1">
    <source>
        <dbReference type="ARBA" id="ARBA00004442"/>
    </source>
</evidence>
<keyword evidence="9" id="KW-1185">Reference proteome</keyword>
<dbReference type="GO" id="GO:0009279">
    <property type="term" value="C:cell outer membrane"/>
    <property type="evidence" value="ECO:0007669"/>
    <property type="project" value="UniProtKB-SubCell"/>
</dbReference>
<dbReference type="PATRIC" id="fig|1094489.3.peg.219"/>
<proteinExistence type="inferred from homology"/>
<dbReference type="Pfam" id="PF13505">
    <property type="entry name" value="OMP_b-brl"/>
    <property type="match status" value="1"/>
</dbReference>
<dbReference type="OrthoDB" id="9815357at2"/>
<dbReference type="PANTHER" id="PTHR34001">
    <property type="entry name" value="BLL7405 PROTEIN"/>
    <property type="match status" value="1"/>
</dbReference>
<dbReference type="InterPro" id="IPR027385">
    <property type="entry name" value="Beta-barrel_OMP"/>
</dbReference>
<gene>
    <name evidence="8" type="primary">hbp4</name>
    <name evidence="8" type="ordered locus">BAnh1_01840</name>
</gene>
<keyword evidence="2 6" id="KW-0732">Signal</keyword>
<dbReference type="KEGG" id="baus:BAnh1_01840"/>
<keyword evidence="3" id="KW-0472">Membrane</keyword>
<evidence type="ECO:0000259" key="7">
    <source>
        <dbReference type="Pfam" id="PF13505"/>
    </source>
</evidence>
<evidence type="ECO:0000313" key="9">
    <source>
        <dbReference type="Proteomes" id="UP000011729"/>
    </source>
</evidence>
<comment type="similarity">
    <text evidence="5">Belongs to the Omp25/RopB family.</text>
</comment>
<dbReference type="Proteomes" id="UP000011729">
    <property type="component" value="Chromosome"/>
</dbReference>
<reference evidence="8 9" key="1">
    <citation type="journal article" date="2013" name="PLoS Genet.">
        <title>A gene transfer agent and a dynamic repertoire of secretion systems hold the keys to the explosive radiation of the emerging pathogen Bartonella.</title>
        <authorList>
            <person name="Guy L."/>
            <person name="Nystedt B."/>
            <person name="Toft C."/>
            <person name="Zaremba-Niedzwiedzka K."/>
            <person name="Berglund E.C."/>
            <person name="Granberg F."/>
            <person name="Naslund K."/>
            <person name="Eriksson A.S."/>
            <person name="Andersson S.G."/>
        </authorList>
    </citation>
    <scope>NUCLEOTIDE SEQUENCE [LARGE SCALE GENOMIC DNA]</scope>
    <source>
        <strain evidence="8 9">Aust/NH1</strain>
    </source>
</reference>
<evidence type="ECO:0000256" key="2">
    <source>
        <dbReference type="ARBA" id="ARBA00022729"/>
    </source>
</evidence>
<evidence type="ECO:0000256" key="5">
    <source>
        <dbReference type="ARBA" id="ARBA00038306"/>
    </source>
</evidence>
<accession>M1PBR5</accession>
<organism evidence="8 9">
    <name type="scientific">Bartonella australis (strain Aust/NH1)</name>
    <dbReference type="NCBI Taxonomy" id="1094489"/>
    <lineage>
        <taxon>Bacteria</taxon>
        <taxon>Pseudomonadati</taxon>
        <taxon>Pseudomonadota</taxon>
        <taxon>Alphaproteobacteria</taxon>
        <taxon>Hyphomicrobiales</taxon>
        <taxon>Bartonellaceae</taxon>
        <taxon>Bartonella</taxon>
    </lineage>
</organism>
<feature type="signal peptide" evidence="6">
    <location>
        <begin position="1"/>
        <end position="20"/>
    </location>
</feature>
<evidence type="ECO:0000256" key="3">
    <source>
        <dbReference type="ARBA" id="ARBA00023136"/>
    </source>
</evidence>
<feature type="domain" description="Outer membrane protein beta-barrel" evidence="7">
    <location>
        <begin position="34"/>
        <end position="271"/>
    </location>
</feature>